<evidence type="ECO:0000313" key="3">
    <source>
        <dbReference type="EMBL" id="MDH1178447.1"/>
    </source>
</evidence>
<dbReference type="EMBL" id="JAOBZK010000011">
    <property type="protein sequence ID" value="MDH1178447.1"/>
    <property type="molecule type" value="Genomic_DNA"/>
</dbReference>
<evidence type="ECO:0000259" key="2">
    <source>
        <dbReference type="Pfam" id="PF03446"/>
    </source>
</evidence>
<accession>A0ABD4YSM3</accession>
<dbReference type="Gene3D" id="3.40.50.720">
    <property type="entry name" value="NAD(P)-binding Rossmann-like Domain"/>
    <property type="match status" value="1"/>
</dbReference>
<protein>
    <submittedName>
        <fullName evidence="3">NAD(P)-binding domain-containing protein</fullName>
    </submittedName>
</protein>
<dbReference type="Proteomes" id="UP001158644">
    <property type="component" value="Unassembled WGS sequence"/>
</dbReference>
<evidence type="ECO:0000256" key="1">
    <source>
        <dbReference type="SAM" id="MobiDB-lite"/>
    </source>
</evidence>
<reference evidence="3 4" key="1">
    <citation type="submission" date="2022-09" db="EMBL/GenBank/DDBJ databases">
        <title>Intensive care unit water sources are persistently colonized with multi-drug resistant bacteria and are the site of extensive horizontal gene transfer of antibiotic resistance genes.</title>
        <authorList>
            <person name="Diorio-Toth L."/>
        </authorList>
    </citation>
    <scope>NUCLEOTIDE SEQUENCE [LARGE SCALE GENOMIC DNA]</scope>
    <source>
        <strain evidence="3 4">GD03967</strain>
    </source>
</reference>
<evidence type="ECO:0000313" key="4">
    <source>
        <dbReference type="Proteomes" id="UP001158644"/>
    </source>
</evidence>
<dbReference type="Pfam" id="PF03446">
    <property type="entry name" value="NAD_binding_2"/>
    <property type="match status" value="1"/>
</dbReference>
<feature type="compositionally biased region" description="Basic residues" evidence="1">
    <location>
        <begin position="149"/>
        <end position="162"/>
    </location>
</feature>
<dbReference type="InterPro" id="IPR036291">
    <property type="entry name" value="NAD(P)-bd_dom_sf"/>
</dbReference>
<gene>
    <name evidence="3" type="ORF">N5C72_10195</name>
</gene>
<sequence>MSPRVSIVGMGRIGTLAARRLLAADPDIALTLYDIEADRCEAFRGNATLATSAREALAESDTIVLALPREREIDRTLERFSDGQVTAPIAGKLIIDLDPPPADRMRQLDRAIASAGGTLCLRAVAGVRIGWRGGSLTGRAEPTGLTRAAARRPPRTGRATRG</sequence>
<dbReference type="AlphaFoldDB" id="A0ABD4YSM3"/>
<dbReference type="SUPFAM" id="SSF51735">
    <property type="entry name" value="NAD(P)-binding Rossmann-fold domains"/>
    <property type="match status" value="1"/>
</dbReference>
<feature type="region of interest" description="Disordered" evidence="1">
    <location>
        <begin position="140"/>
        <end position="162"/>
    </location>
</feature>
<name>A0ABD4YSM3_9BURK</name>
<organism evidence="3 4">
    <name type="scientific">Achromobacter mucicolens</name>
    <dbReference type="NCBI Taxonomy" id="1389922"/>
    <lineage>
        <taxon>Bacteria</taxon>
        <taxon>Pseudomonadati</taxon>
        <taxon>Pseudomonadota</taxon>
        <taxon>Betaproteobacteria</taxon>
        <taxon>Burkholderiales</taxon>
        <taxon>Alcaligenaceae</taxon>
        <taxon>Achromobacter</taxon>
    </lineage>
</organism>
<proteinExistence type="predicted"/>
<dbReference type="InterPro" id="IPR006115">
    <property type="entry name" value="6PGDH_NADP-bd"/>
</dbReference>
<dbReference type="RefSeq" id="WP_279990661.1">
    <property type="nucleotide sequence ID" value="NZ_JAOBZK010000011.1"/>
</dbReference>
<feature type="domain" description="6-phosphogluconate dehydrogenase NADP-binding" evidence="2">
    <location>
        <begin position="5"/>
        <end position="137"/>
    </location>
</feature>
<comment type="caution">
    <text evidence="3">The sequence shown here is derived from an EMBL/GenBank/DDBJ whole genome shotgun (WGS) entry which is preliminary data.</text>
</comment>